<dbReference type="SUPFAM" id="SSF51658">
    <property type="entry name" value="Xylose isomerase-like"/>
    <property type="match status" value="1"/>
</dbReference>
<dbReference type="Gene3D" id="3.20.20.150">
    <property type="entry name" value="Divalent-metal-dependent TIM barrel enzymes"/>
    <property type="match status" value="1"/>
</dbReference>
<dbReference type="RefSeq" id="WP_069695670.1">
    <property type="nucleotide sequence ID" value="NZ_CP043010.1"/>
</dbReference>
<evidence type="ECO:0000313" key="3">
    <source>
        <dbReference type="EMBL" id="UYV99328.1"/>
    </source>
</evidence>
<keyword evidence="1" id="KW-0119">Carbohydrate metabolism</keyword>
<reference evidence="3" key="1">
    <citation type="submission" date="2022-07" db="EMBL/GenBank/DDBJ databases">
        <authorList>
            <person name="Wu T."/>
        </authorList>
    </citation>
    <scope>NUCLEOTIDE SEQUENCE</scope>
    <source>
        <strain evidence="3">SD-1</strain>
    </source>
</reference>
<dbReference type="InterPro" id="IPR036237">
    <property type="entry name" value="Xyl_isomerase-like_sf"/>
</dbReference>
<dbReference type="InterPro" id="IPR013022">
    <property type="entry name" value="Xyl_isomerase-like_TIM-brl"/>
</dbReference>
<keyword evidence="3" id="KW-0413">Isomerase</keyword>
<dbReference type="PANTHER" id="PTHR12110:SF53">
    <property type="entry name" value="BLR5974 PROTEIN"/>
    <property type="match status" value="1"/>
</dbReference>
<sequence length="291" mass="32498">MKSNALFALDTWFYNSLGSYNLEAKCEMLAELGYDGINLTLWSDQSWADVARIPEIKERFGIEVTGVYASVSGPDDVEGVRRVSELLKTMDGCTLVDLAILGSPEAHTNSDPRGDAAVEQMLKNLLPIAERRGITLSLYHHIGCWMETLDDAMRLCLAVDHPNLKITFSSHHWYLTDGKHPERTFERISPHMSGANFCGSRRVPSDNGTDATIEILDEGEQDNFYLLGLLQKTGFTGPIGIQGFSMGGDVYSKLRRSLAAYEDIRRRLKQHPGWADFRNDPIPSAREEISA</sequence>
<proteinExistence type="predicted"/>
<name>A0AAX3ENQ5_PAEUR</name>
<dbReference type="EMBL" id="CP101185">
    <property type="protein sequence ID" value="UYV99328.1"/>
    <property type="molecule type" value="Genomic_DNA"/>
</dbReference>
<keyword evidence="4" id="KW-1185">Reference proteome</keyword>
<dbReference type="InterPro" id="IPR050312">
    <property type="entry name" value="IolE/XylAMocC-like"/>
</dbReference>
<gene>
    <name evidence="3" type="ORF">NL394_09085</name>
</gene>
<dbReference type="Proteomes" id="UP001163293">
    <property type="component" value="Chromosome"/>
</dbReference>
<feature type="domain" description="Xylose isomerase-like TIM barrel" evidence="2">
    <location>
        <begin position="28"/>
        <end position="256"/>
    </location>
</feature>
<evidence type="ECO:0000313" key="4">
    <source>
        <dbReference type="Proteomes" id="UP001163293"/>
    </source>
</evidence>
<dbReference type="Pfam" id="PF01261">
    <property type="entry name" value="AP_endonuc_2"/>
    <property type="match status" value="1"/>
</dbReference>
<dbReference type="PANTHER" id="PTHR12110">
    <property type="entry name" value="HYDROXYPYRUVATE ISOMERASE"/>
    <property type="match status" value="1"/>
</dbReference>
<protein>
    <submittedName>
        <fullName evidence="3">Sugar phosphate isomerase/epimerase</fullName>
    </submittedName>
</protein>
<organism evidence="3 4">
    <name type="scientific">Paenarthrobacter ureafaciens</name>
    <dbReference type="NCBI Taxonomy" id="37931"/>
    <lineage>
        <taxon>Bacteria</taxon>
        <taxon>Bacillati</taxon>
        <taxon>Actinomycetota</taxon>
        <taxon>Actinomycetes</taxon>
        <taxon>Micrococcales</taxon>
        <taxon>Micrococcaceae</taxon>
        <taxon>Paenarthrobacter</taxon>
    </lineage>
</organism>
<evidence type="ECO:0000256" key="1">
    <source>
        <dbReference type="ARBA" id="ARBA00023277"/>
    </source>
</evidence>
<dbReference type="AlphaFoldDB" id="A0AAX3ENQ5"/>
<accession>A0AAX3ENQ5</accession>
<evidence type="ECO:0000259" key="2">
    <source>
        <dbReference type="Pfam" id="PF01261"/>
    </source>
</evidence>
<dbReference type="GO" id="GO:0016853">
    <property type="term" value="F:isomerase activity"/>
    <property type="evidence" value="ECO:0007669"/>
    <property type="project" value="UniProtKB-KW"/>
</dbReference>